<keyword evidence="10" id="KW-1185">Reference proteome</keyword>
<keyword evidence="6 8" id="KW-0472">Membrane</keyword>
<proteinExistence type="inferred from homology"/>
<sequence>MVVEAGDAVRSDKLTRAVVAVWLLVMVGTLVYVMTREHEWSLDLRVYRNGGGAWLKGLPIYVDHFGSALGGPDLPFTYPPIAVVLFSPLAAVPLPVAIFVIALLNLVALTALCLIAATRVCGRGPLAIRYGLGAAAVGSVFDPVRETLSFGQINLLLAVLVLLDCLLARTRLPRGALIGLAAAIKLTPAVFVLFFLAKKEWRPVVTAFASFLVFAGIGFLIMPGEARQFWFHALLDPGRVGRLTYTSNQSLRGLVARLGLDGTPQVAVWALLCLVVVVLAFVAAVKARKAGDDVAAFLVVAVAGLLVSPVSWGHHWIWIAPALTVFAVPAYRAAKAFWAFAVPGVLVFLIGPHWLFPNDNDVERNWAWWQQVIGNAYVWFGLAVVVALAVARRPRPVEVG</sequence>
<feature type="transmembrane region" description="Helical" evidence="8">
    <location>
        <begin position="96"/>
        <end position="117"/>
    </location>
</feature>
<dbReference type="Proteomes" id="UP000239494">
    <property type="component" value="Unassembled WGS sequence"/>
</dbReference>
<evidence type="ECO:0000256" key="1">
    <source>
        <dbReference type="ARBA" id="ARBA00004651"/>
    </source>
</evidence>
<accession>A0A2T0T9F1</accession>
<dbReference type="GO" id="GO:0016758">
    <property type="term" value="F:hexosyltransferase activity"/>
    <property type="evidence" value="ECO:0007669"/>
    <property type="project" value="InterPro"/>
</dbReference>
<protein>
    <submittedName>
        <fullName evidence="9">Alpha-1,2-mannosyltransferase</fullName>
    </submittedName>
</protein>
<feature type="transmembrane region" description="Helical" evidence="8">
    <location>
        <begin position="294"/>
        <end position="310"/>
    </location>
</feature>
<evidence type="ECO:0000256" key="2">
    <source>
        <dbReference type="ARBA" id="ARBA00022475"/>
    </source>
</evidence>
<feature type="transmembrane region" description="Helical" evidence="8">
    <location>
        <begin position="176"/>
        <end position="197"/>
    </location>
</feature>
<feature type="transmembrane region" description="Helical" evidence="8">
    <location>
        <begin position="368"/>
        <end position="391"/>
    </location>
</feature>
<organism evidence="9 10">
    <name type="scientific">Umezawaea tangerina</name>
    <dbReference type="NCBI Taxonomy" id="84725"/>
    <lineage>
        <taxon>Bacteria</taxon>
        <taxon>Bacillati</taxon>
        <taxon>Actinomycetota</taxon>
        <taxon>Actinomycetes</taxon>
        <taxon>Pseudonocardiales</taxon>
        <taxon>Pseudonocardiaceae</taxon>
        <taxon>Umezawaea</taxon>
    </lineage>
</organism>
<dbReference type="Pfam" id="PF09594">
    <property type="entry name" value="GT87"/>
    <property type="match status" value="1"/>
</dbReference>
<evidence type="ECO:0000256" key="7">
    <source>
        <dbReference type="ARBA" id="ARBA00024033"/>
    </source>
</evidence>
<keyword evidence="9" id="KW-0328">Glycosyltransferase</keyword>
<keyword evidence="5 8" id="KW-1133">Transmembrane helix</keyword>
<comment type="subcellular location">
    <subcellularLocation>
        <location evidence="1">Cell membrane</location>
        <topology evidence="1">Multi-pass membrane protein</topology>
    </subcellularLocation>
</comment>
<gene>
    <name evidence="9" type="ORF">CLV43_104106</name>
</gene>
<dbReference type="GO" id="GO:0005886">
    <property type="term" value="C:plasma membrane"/>
    <property type="evidence" value="ECO:0007669"/>
    <property type="project" value="UniProtKB-SubCell"/>
</dbReference>
<feature type="transmembrane region" description="Helical" evidence="8">
    <location>
        <begin position="338"/>
        <end position="356"/>
    </location>
</feature>
<evidence type="ECO:0000256" key="6">
    <source>
        <dbReference type="ARBA" id="ARBA00023136"/>
    </source>
</evidence>
<evidence type="ECO:0000256" key="5">
    <source>
        <dbReference type="ARBA" id="ARBA00022989"/>
    </source>
</evidence>
<dbReference type="EMBL" id="PVTF01000004">
    <property type="protein sequence ID" value="PRY42276.1"/>
    <property type="molecule type" value="Genomic_DNA"/>
</dbReference>
<comment type="caution">
    <text evidence="9">The sequence shown here is derived from an EMBL/GenBank/DDBJ whole genome shotgun (WGS) entry which is preliminary data.</text>
</comment>
<feature type="transmembrane region" description="Helical" evidence="8">
    <location>
        <begin position="204"/>
        <end position="222"/>
    </location>
</feature>
<dbReference type="InterPro" id="IPR018584">
    <property type="entry name" value="GT87"/>
</dbReference>
<feature type="transmembrane region" description="Helical" evidence="8">
    <location>
        <begin position="266"/>
        <end position="285"/>
    </location>
</feature>
<evidence type="ECO:0000256" key="3">
    <source>
        <dbReference type="ARBA" id="ARBA00022679"/>
    </source>
</evidence>
<evidence type="ECO:0000313" key="9">
    <source>
        <dbReference type="EMBL" id="PRY42276.1"/>
    </source>
</evidence>
<keyword evidence="3 9" id="KW-0808">Transferase</keyword>
<dbReference type="AlphaFoldDB" id="A0A2T0T9F1"/>
<evidence type="ECO:0000256" key="4">
    <source>
        <dbReference type="ARBA" id="ARBA00022692"/>
    </source>
</evidence>
<dbReference type="RefSeq" id="WP_106187703.1">
    <property type="nucleotide sequence ID" value="NZ_PVTF01000004.1"/>
</dbReference>
<dbReference type="OrthoDB" id="9774600at2"/>
<feature type="transmembrane region" description="Helical" evidence="8">
    <location>
        <begin position="17"/>
        <end position="35"/>
    </location>
</feature>
<name>A0A2T0T9F1_9PSEU</name>
<keyword evidence="4 8" id="KW-0812">Transmembrane</keyword>
<keyword evidence="2" id="KW-1003">Cell membrane</keyword>
<evidence type="ECO:0000256" key="8">
    <source>
        <dbReference type="SAM" id="Phobius"/>
    </source>
</evidence>
<comment type="similarity">
    <text evidence="7">Belongs to the glycosyltransferase 87 family.</text>
</comment>
<evidence type="ECO:0000313" key="10">
    <source>
        <dbReference type="Proteomes" id="UP000239494"/>
    </source>
</evidence>
<feature type="transmembrane region" description="Helical" evidence="8">
    <location>
        <begin position="153"/>
        <end position="170"/>
    </location>
</feature>
<reference evidence="9 10" key="1">
    <citation type="submission" date="2018-03" db="EMBL/GenBank/DDBJ databases">
        <title>Genomic Encyclopedia of Archaeal and Bacterial Type Strains, Phase II (KMG-II): from individual species to whole genera.</title>
        <authorList>
            <person name="Goeker M."/>
        </authorList>
    </citation>
    <scope>NUCLEOTIDE SEQUENCE [LARGE SCALE GENOMIC DNA]</scope>
    <source>
        <strain evidence="9 10">DSM 44720</strain>
    </source>
</reference>